<keyword evidence="7 25" id="KW-0812">Transmembrane</keyword>
<dbReference type="Ensembl" id="ENSGMOT00000004165.2">
    <property type="protein sequence ID" value="ENSGMOP00000004042.2"/>
    <property type="gene ID" value="ENSGMOG00000003756.2"/>
</dbReference>
<evidence type="ECO:0000256" key="8">
    <source>
        <dbReference type="ARBA" id="ARBA00022729"/>
    </source>
</evidence>
<feature type="domain" description="Ig-like" evidence="28">
    <location>
        <begin position="475"/>
        <end position="574"/>
    </location>
</feature>
<dbReference type="GO" id="GO:0045766">
    <property type="term" value="P:positive regulation of angiogenesis"/>
    <property type="evidence" value="ECO:0007669"/>
    <property type="project" value="TreeGrafter"/>
</dbReference>
<dbReference type="Gene3D" id="3.30.200.20">
    <property type="entry name" value="Phosphorylase Kinase, domain 1"/>
    <property type="match status" value="1"/>
</dbReference>
<evidence type="ECO:0000256" key="22">
    <source>
        <dbReference type="PIRSR" id="PIRSR000615-2"/>
    </source>
</evidence>
<dbReference type="InterPro" id="IPR011009">
    <property type="entry name" value="Kinase-like_dom_sf"/>
</dbReference>
<keyword evidence="8" id="KW-0732">Signal</keyword>
<dbReference type="PROSITE" id="PS00109">
    <property type="entry name" value="PROTEIN_KINASE_TYR"/>
    <property type="match status" value="1"/>
</dbReference>
<evidence type="ECO:0000256" key="6">
    <source>
        <dbReference type="ARBA" id="ARBA00022679"/>
    </source>
</evidence>
<comment type="similarity">
    <text evidence="25">Belongs to the protein kinase superfamily. Tyr protein kinase family. CSF-1/PDGF receptor subfamily.</text>
</comment>
<evidence type="ECO:0000256" key="11">
    <source>
        <dbReference type="ARBA" id="ARBA00022777"/>
    </source>
</evidence>
<feature type="domain" description="Ig-like" evidence="28">
    <location>
        <begin position="355"/>
        <end position="465"/>
    </location>
</feature>
<dbReference type="SUPFAM" id="SSF56112">
    <property type="entry name" value="Protein kinase-like (PK-like)"/>
    <property type="match status" value="1"/>
</dbReference>
<dbReference type="PROSITE" id="PS00240">
    <property type="entry name" value="RECEPTOR_TYR_KIN_III"/>
    <property type="match status" value="1"/>
</dbReference>
<dbReference type="InterPro" id="IPR001824">
    <property type="entry name" value="Tyr_kinase_rcpt_3_CS"/>
</dbReference>
<dbReference type="PANTHER" id="PTHR24416">
    <property type="entry name" value="TYROSINE-PROTEIN KINASE RECEPTOR"/>
    <property type="match status" value="1"/>
</dbReference>
<dbReference type="InterPro" id="IPR017441">
    <property type="entry name" value="Protein_kinase_ATP_BS"/>
</dbReference>
<dbReference type="PROSITE" id="PS50011">
    <property type="entry name" value="PROTEIN_KINASE_DOM"/>
    <property type="match status" value="1"/>
</dbReference>
<dbReference type="SMART" id="SM00409">
    <property type="entry name" value="IG"/>
    <property type="match status" value="5"/>
</dbReference>
<evidence type="ECO:0000256" key="26">
    <source>
        <dbReference type="SAM" id="Phobius"/>
    </source>
</evidence>
<dbReference type="Pfam" id="PF17988">
    <property type="entry name" value="VEGFR-2_TMD"/>
    <property type="match status" value="1"/>
</dbReference>
<evidence type="ECO:0000256" key="20">
    <source>
        <dbReference type="ARBA" id="ARBA00051243"/>
    </source>
</evidence>
<keyword evidence="18" id="KW-0325">Glycoprotein</keyword>
<keyword evidence="5" id="KW-0037">Angiogenesis</keyword>
<dbReference type="GO" id="GO:0001525">
    <property type="term" value="P:angiogenesis"/>
    <property type="evidence" value="ECO:0007669"/>
    <property type="project" value="UniProtKB-KW"/>
</dbReference>
<dbReference type="GO" id="GO:0005886">
    <property type="term" value="C:plasma membrane"/>
    <property type="evidence" value="ECO:0007669"/>
    <property type="project" value="UniProtKB-SubCell"/>
</dbReference>
<dbReference type="InterPro" id="IPR008266">
    <property type="entry name" value="Tyr_kinase_AS"/>
</dbReference>
<evidence type="ECO:0000256" key="23">
    <source>
        <dbReference type="PIRSR" id="PIRSR000615-3"/>
    </source>
</evidence>
<dbReference type="GO" id="GO:0045446">
    <property type="term" value="P:endothelial cell differentiation"/>
    <property type="evidence" value="ECO:0007669"/>
    <property type="project" value="TreeGrafter"/>
</dbReference>
<name>A0A8C4YZW7_GADMO</name>
<feature type="active site" description="Proton acceptor" evidence="21">
    <location>
        <position position="940"/>
    </location>
</feature>
<keyword evidence="3" id="KW-1003">Cell membrane</keyword>
<evidence type="ECO:0000256" key="13">
    <source>
        <dbReference type="ARBA" id="ARBA00022989"/>
    </source>
</evidence>
<dbReference type="SMART" id="SM00219">
    <property type="entry name" value="TyrKc"/>
    <property type="match status" value="1"/>
</dbReference>
<keyword evidence="17 25" id="KW-0675">Receptor</keyword>
<evidence type="ECO:0000256" key="3">
    <source>
        <dbReference type="ARBA" id="ARBA00022475"/>
    </source>
</evidence>
<keyword evidence="23" id="KW-0460">Magnesium</keyword>
<dbReference type="SMART" id="SM00408">
    <property type="entry name" value="IGc2"/>
    <property type="match status" value="2"/>
</dbReference>
<dbReference type="EC" id="2.7.10.1" evidence="2"/>
<keyword evidence="4" id="KW-0597">Phosphoprotein</keyword>
<evidence type="ECO:0000256" key="17">
    <source>
        <dbReference type="ARBA" id="ARBA00023170"/>
    </source>
</evidence>
<reference evidence="29" key="2">
    <citation type="submission" date="2025-09" db="UniProtKB">
        <authorList>
            <consortium name="Ensembl"/>
        </authorList>
    </citation>
    <scope>IDENTIFICATION</scope>
</reference>
<evidence type="ECO:0000256" key="10">
    <source>
        <dbReference type="ARBA" id="ARBA00022741"/>
    </source>
</evidence>
<proteinExistence type="inferred from homology"/>
<evidence type="ECO:0000256" key="24">
    <source>
        <dbReference type="PROSITE-ProRule" id="PRU10141"/>
    </source>
</evidence>
<dbReference type="InterPro" id="IPR020635">
    <property type="entry name" value="Tyr_kinase_cat_dom"/>
</dbReference>
<keyword evidence="19 25" id="KW-0393">Immunoglobulin domain</keyword>
<dbReference type="PRINTS" id="PR01832">
    <property type="entry name" value="VEGFRECEPTOR"/>
</dbReference>
<dbReference type="GeneTree" id="ENSGT00940000164144"/>
<evidence type="ECO:0000256" key="2">
    <source>
        <dbReference type="ARBA" id="ARBA00011902"/>
    </source>
</evidence>
<dbReference type="AlphaFoldDB" id="A0A8C4YZW7"/>
<organism evidence="29 30">
    <name type="scientific">Gadus morhua</name>
    <name type="common">Atlantic cod</name>
    <dbReference type="NCBI Taxonomy" id="8049"/>
    <lineage>
        <taxon>Eukaryota</taxon>
        <taxon>Metazoa</taxon>
        <taxon>Chordata</taxon>
        <taxon>Craniata</taxon>
        <taxon>Vertebrata</taxon>
        <taxon>Euteleostomi</taxon>
        <taxon>Actinopterygii</taxon>
        <taxon>Neopterygii</taxon>
        <taxon>Teleostei</taxon>
        <taxon>Neoteleostei</taxon>
        <taxon>Acanthomorphata</taxon>
        <taxon>Zeiogadaria</taxon>
        <taxon>Gadariae</taxon>
        <taxon>Gadiformes</taxon>
        <taxon>Gadoidei</taxon>
        <taxon>Gadidae</taxon>
        <taxon>Gadus</taxon>
    </lineage>
</organism>
<feature type="domain" description="Ig-like" evidence="28">
    <location>
        <begin position="581"/>
        <end position="666"/>
    </location>
</feature>
<dbReference type="GO" id="GO:0005524">
    <property type="term" value="F:ATP binding"/>
    <property type="evidence" value="ECO:0007669"/>
    <property type="project" value="UniProtKB-UniRule"/>
</dbReference>
<feature type="binding site" evidence="22">
    <location>
        <begin position="751"/>
        <end position="758"/>
    </location>
    <ligand>
        <name>ATP</name>
        <dbReference type="ChEBI" id="CHEBI:30616"/>
    </ligand>
</feature>
<evidence type="ECO:0000259" key="27">
    <source>
        <dbReference type="PROSITE" id="PS50011"/>
    </source>
</evidence>
<keyword evidence="15" id="KW-0829">Tyrosine-protein kinase</keyword>
<comment type="subcellular location">
    <subcellularLocation>
        <location evidence="1">Cell membrane</location>
        <topology evidence="1">Single-pass type I membrane protein</topology>
    </subcellularLocation>
    <subcellularLocation>
        <location evidence="25">Membrane</location>
        <topology evidence="25">Single-pass type I membrane protein</topology>
    </subcellularLocation>
</comment>
<dbReference type="Pfam" id="PF07714">
    <property type="entry name" value="PK_Tyr_Ser-Thr"/>
    <property type="match status" value="1"/>
</dbReference>
<feature type="binding site" evidence="23">
    <location>
        <position position="945"/>
    </location>
    <ligand>
        <name>Mg(2+)</name>
        <dbReference type="ChEBI" id="CHEBI:18420"/>
    </ligand>
</feature>
<dbReference type="PIRSF" id="PIRSF000615">
    <property type="entry name" value="TyrPK_CSF1-R"/>
    <property type="match status" value="1"/>
</dbReference>
<evidence type="ECO:0000256" key="9">
    <source>
        <dbReference type="ARBA" id="ARBA00022737"/>
    </source>
</evidence>
<dbReference type="GO" id="GO:0016477">
    <property type="term" value="P:cell migration"/>
    <property type="evidence" value="ECO:0007669"/>
    <property type="project" value="TreeGrafter"/>
</dbReference>
<evidence type="ECO:0000256" key="21">
    <source>
        <dbReference type="PIRSR" id="PIRSR000615-1"/>
    </source>
</evidence>
<feature type="binding site" evidence="22">
    <location>
        <position position="944"/>
    </location>
    <ligand>
        <name>ATP</name>
        <dbReference type="ChEBI" id="CHEBI:30616"/>
    </ligand>
</feature>
<evidence type="ECO:0000259" key="28">
    <source>
        <dbReference type="PROSITE" id="PS50835"/>
    </source>
</evidence>
<dbReference type="Pfam" id="PF22971">
    <property type="entry name" value="Ig_VEGFR-1-like_5th"/>
    <property type="match status" value="1"/>
</dbReference>
<dbReference type="InterPro" id="IPR055229">
    <property type="entry name" value="VEGFR1-3_5th"/>
</dbReference>
<evidence type="ECO:0000256" key="7">
    <source>
        <dbReference type="ARBA" id="ARBA00022692"/>
    </source>
</evidence>
<evidence type="ECO:0000256" key="18">
    <source>
        <dbReference type="ARBA" id="ARBA00023180"/>
    </source>
</evidence>
<dbReference type="InterPro" id="IPR003598">
    <property type="entry name" value="Ig_sub2"/>
</dbReference>
<evidence type="ECO:0000256" key="15">
    <source>
        <dbReference type="ARBA" id="ARBA00023137"/>
    </source>
</evidence>
<feature type="binding site" evidence="23">
    <location>
        <position position="721"/>
    </location>
    <ligand>
        <name>Mg(2+)</name>
        <dbReference type="ChEBI" id="CHEBI:18420"/>
    </ligand>
</feature>
<keyword evidence="14 26" id="KW-0472">Membrane</keyword>
<evidence type="ECO:0000256" key="19">
    <source>
        <dbReference type="ARBA" id="ARBA00023319"/>
    </source>
</evidence>
<keyword evidence="13 26" id="KW-1133">Transmembrane helix</keyword>
<keyword evidence="12 22" id="KW-0067">ATP-binding</keyword>
<dbReference type="InterPro" id="IPR003599">
    <property type="entry name" value="Ig_sub"/>
</dbReference>
<keyword evidence="9" id="KW-0677">Repeat</keyword>
<dbReference type="InterPro" id="IPR007110">
    <property type="entry name" value="Ig-like_dom"/>
</dbReference>
<dbReference type="GO" id="GO:0005021">
    <property type="term" value="F:vascular endothelial growth factor receptor activity"/>
    <property type="evidence" value="ECO:0007669"/>
    <property type="project" value="TreeGrafter"/>
</dbReference>
<evidence type="ECO:0000256" key="14">
    <source>
        <dbReference type="ARBA" id="ARBA00023136"/>
    </source>
</evidence>
<dbReference type="GO" id="GO:0030335">
    <property type="term" value="P:positive regulation of cell migration"/>
    <property type="evidence" value="ECO:0007669"/>
    <property type="project" value="TreeGrafter"/>
</dbReference>
<dbReference type="PROSITE" id="PS50835">
    <property type="entry name" value="IG_LIKE"/>
    <property type="match status" value="3"/>
</dbReference>
<dbReference type="GO" id="GO:0046872">
    <property type="term" value="F:metal ion binding"/>
    <property type="evidence" value="ECO:0007669"/>
    <property type="project" value="UniProtKB-KW"/>
</dbReference>
<keyword evidence="23" id="KW-0479">Metal-binding</keyword>
<dbReference type="InterPro" id="IPR000719">
    <property type="entry name" value="Prot_kinase_dom"/>
</dbReference>
<dbReference type="PROSITE" id="PS00107">
    <property type="entry name" value="PROTEIN_KINASE_ATP"/>
    <property type="match status" value="1"/>
</dbReference>
<dbReference type="PANTHER" id="PTHR24416:SF552">
    <property type="entry name" value="RECEPTOR PROTEIN-TYROSINE KINASE"/>
    <property type="match status" value="1"/>
</dbReference>
<feature type="domain" description="Protein kinase" evidence="27">
    <location>
        <begin position="744"/>
        <end position="1076"/>
    </location>
</feature>
<reference evidence="29" key="1">
    <citation type="submission" date="2025-08" db="UniProtKB">
        <authorList>
            <consortium name="Ensembl"/>
        </authorList>
    </citation>
    <scope>IDENTIFICATION</scope>
</reference>
<dbReference type="GO" id="GO:0043235">
    <property type="term" value="C:receptor complex"/>
    <property type="evidence" value="ECO:0007669"/>
    <property type="project" value="TreeGrafter"/>
</dbReference>
<keyword evidence="16" id="KW-1015">Disulfide bond</keyword>
<accession>A0A8C4YZW7</accession>
<evidence type="ECO:0000313" key="29">
    <source>
        <dbReference type="Ensembl" id="ENSGMOP00000004042.2"/>
    </source>
</evidence>
<evidence type="ECO:0000256" key="5">
    <source>
        <dbReference type="ARBA" id="ARBA00022657"/>
    </source>
</evidence>
<dbReference type="InterPro" id="IPR050122">
    <property type="entry name" value="RTK"/>
</dbReference>
<evidence type="ECO:0000256" key="12">
    <source>
        <dbReference type="ARBA" id="ARBA00022840"/>
    </source>
</evidence>
<sequence length="1240" mass="138849">ASLVTSSMRKMFWLHSHETFTSITIFIHPVRLKRSPIYTLLSSSVGSLRLIDRGTDKLHWVLPRSLSSDGVVVEDCEPNQNPHCSKLTLRHLQAGDTGTYTCSYSQKALRHVYVYVKDPHSPFVSQKGTPEVIFVYAHKTTLIVPCRTTSPDAVVTLMLNYFPGSSRILCLPLMTYITHLFNAATTLRRVKLIPDSQRVLVGVNLTLNCSGETNYNGRISFEWHIPVTLSKLMCSMRFHLIADVLCLLLFVVVSEHPFLHLSYRNYQDGYVTVTEGNKLVFRPVVDALPSADSVAWHKDGVPILRNSTCYKISGFNLTVADIQYKHTGVYTITVGNVEKGLYRNLSYTLVVHVSPTISEEGLSNVDVQPYMYGKEHRLTCTVFAVPRPKISWFWQPCRLEADITECEFYTEPIPVELESRGDYPRNWIAAMYTRIKMVQGKNKTVGTLVVGRANVTGSYTCRAENEVASKKWGIPFYVDDHSDHMHIEPQTAIEGEDITLTCRATRYLYSELQWFDPQNRTVTADVSPLRLDPYSVSLALTLRNVSRNGGTPAYRCGALNHFKHKSAHKTFVLNVDGRKRPWLSQNLTNQEVNSSSTLTLDCLVSGVPKPLITWFKNNIQVQEGPGITLGESGVLTIERVKKEDEGLYECLASNVEGSIRTSAVVMVSGEDGRANVEVIILVCTGAAATFLWIMLILFIRKLRKPSHYKMGPSIIIDPDKYPLDEQDELLQYDSSKWEFPRDRLRLGKTLGHGAFGKVVEASAFGIDKLSTCKTVAVKMLKGGATTNERKALMSELKILIHIGHHLNVVNLLGACTKPGGPLMMIVEFCKYGNLSNYLRSRRGDFVVCKRQEGKAVSGSGSPGCELSELMKRRLESVASTGSSASSGFIEDKSYCDSEEEEDEPEDLYKRVLTLEDLICYSFQVAKGMEFLASRKCIHRDLAARNILLLENNVVKICDFGLARDVYKDPDYVRKGDARLPLKWMAPEAIFDKIYTTQSDVWSFGVLMWEIFSLGASPYPGLQIDEEFCCRLKDGTRMRAPEYSSSEIYQTMLDCWLGEPLQRPTFTELVEHLGDLLQASVQQEGKHYIPINTALLANIGDPSITLTEEDTSTQPASNRHSGSTWNTKIRPASVKTFDEVTMDNVTNENHGGGHSDSGMGLSDDMNTLNRLESLVGRPVSIMALAKSKECVLTDGEREKYQSAVPPLDFSRLDDSGLEPALECHSPPPDYNYVVRYSTPPV</sequence>
<protein>
    <recommendedName>
        <fullName evidence="2">receptor protein-tyrosine kinase</fullName>
        <ecNumber evidence="2">2.7.10.1</ecNumber>
    </recommendedName>
</protein>
<evidence type="ECO:0000313" key="30">
    <source>
        <dbReference type="Proteomes" id="UP000694546"/>
    </source>
</evidence>
<dbReference type="Pfam" id="PF13927">
    <property type="entry name" value="Ig_3"/>
    <property type="match status" value="1"/>
</dbReference>
<keyword evidence="6" id="KW-0808">Transferase</keyword>
<feature type="binding site" evidence="23">
    <location>
        <position position="958"/>
    </location>
    <ligand>
        <name>Mg(2+)</name>
        <dbReference type="ChEBI" id="CHEBI:18420"/>
    </ligand>
</feature>
<dbReference type="Gene3D" id="1.10.510.10">
    <property type="entry name" value="Transferase(Phosphotransferase) domain 1"/>
    <property type="match status" value="1"/>
</dbReference>
<dbReference type="GO" id="GO:0043408">
    <property type="term" value="P:regulation of MAPK cascade"/>
    <property type="evidence" value="ECO:0007669"/>
    <property type="project" value="TreeGrafter"/>
</dbReference>
<gene>
    <name evidence="29" type="primary">kdrl</name>
</gene>
<dbReference type="InterPro" id="IPR041348">
    <property type="entry name" value="VEGFR-2_TMD"/>
</dbReference>
<evidence type="ECO:0000256" key="16">
    <source>
        <dbReference type="ARBA" id="ARBA00023157"/>
    </source>
</evidence>
<evidence type="ECO:0000256" key="4">
    <source>
        <dbReference type="ARBA" id="ARBA00022553"/>
    </source>
</evidence>
<comment type="catalytic activity">
    <reaction evidence="20">
        <text>L-tyrosyl-[protein] + ATP = O-phospho-L-tyrosyl-[protein] + ADP + H(+)</text>
        <dbReference type="Rhea" id="RHEA:10596"/>
        <dbReference type="Rhea" id="RHEA-COMP:10136"/>
        <dbReference type="Rhea" id="RHEA-COMP:20101"/>
        <dbReference type="ChEBI" id="CHEBI:15378"/>
        <dbReference type="ChEBI" id="CHEBI:30616"/>
        <dbReference type="ChEBI" id="CHEBI:46858"/>
        <dbReference type="ChEBI" id="CHEBI:61978"/>
        <dbReference type="ChEBI" id="CHEBI:456216"/>
        <dbReference type="EC" id="2.7.10.1"/>
    </reaction>
</comment>
<dbReference type="GO" id="GO:0019838">
    <property type="term" value="F:growth factor binding"/>
    <property type="evidence" value="ECO:0007669"/>
    <property type="project" value="TreeGrafter"/>
</dbReference>
<dbReference type="InterPro" id="IPR013783">
    <property type="entry name" value="Ig-like_fold"/>
</dbReference>
<feature type="binding site" evidence="22 24">
    <location>
        <position position="778"/>
    </location>
    <ligand>
        <name>ATP</name>
        <dbReference type="ChEBI" id="CHEBI:30616"/>
    </ligand>
</feature>
<dbReference type="InterPro" id="IPR001245">
    <property type="entry name" value="Ser-Thr/Tyr_kinase_cat_dom"/>
</dbReference>
<keyword evidence="30" id="KW-1185">Reference proteome</keyword>
<dbReference type="InterPro" id="IPR036179">
    <property type="entry name" value="Ig-like_dom_sf"/>
</dbReference>
<keyword evidence="11" id="KW-0418">Kinase</keyword>
<feature type="transmembrane region" description="Helical" evidence="26">
    <location>
        <begin position="678"/>
        <end position="699"/>
    </location>
</feature>
<dbReference type="Gene3D" id="2.60.40.10">
    <property type="entry name" value="Immunoglobulins"/>
    <property type="match status" value="6"/>
</dbReference>
<dbReference type="SUPFAM" id="SSF48726">
    <property type="entry name" value="Immunoglobulin"/>
    <property type="match status" value="4"/>
</dbReference>
<evidence type="ECO:0000256" key="25">
    <source>
        <dbReference type="RuleBase" id="RU000311"/>
    </source>
</evidence>
<keyword evidence="10 22" id="KW-0547">Nucleotide-binding</keyword>
<dbReference type="Proteomes" id="UP000694546">
    <property type="component" value="Chromosome 10"/>
</dbReference>
<evidence type="ECO:0000256" key="1">
    <source>
        <dbReference type="ARBA" id="ARBA00004251"/>
    </source>
</evidence>
<dbReference type="GO" id="GO:0048010">
    <property type="term" value="P:vascular endothelial growth factor receptor signaling pathway"/>
    <property type="evidence" value="ECO:0007669"/>
    <property type="project" value="UniProtKB-ARBA"/>
</dbReference>